<gene>
    <name evidence="1" type="ORF">MKW94_008431</name>
</gene>
<comment type="caution">
    <text evidence="1">The sequence shown here is derived from an EMBL/GenBank/DDBJ whole genome shotgun (WGS) entry which is preliminary data.</text>
</comment>
<dbReference type="Proteomes" id="UP001177140">
    <property type="component" value="Unassembled WGS sequence"/>
</dbReference>
<dbReference type="PANTHER" id="PTHR36074:SF1">
    <property type="entry name" value="ISOPENTENYL-DIPHOSPHATE DELTA-ISOMERASE"/>
    <property type="match status" value="1"/>
</dbReference>
<proteinExistence type="predicted"/>
<dbReference type="EMBL" id="JAJJMA010017722">
    <property type="protein sequence ID" value="MCL7023026.1"/>
    <property type="molecule type" value="Genomic_DNA"/>
</dbReference>
<keyword evidence="2" id="KW-1185">Reference proteome</keyword>
<accession>A0AA41RRI6</accession>
<name>A0AA41RRI6_PAPNU</name>
<reference evidence="1" key="1">
    <citation type="submission" date="2022-03" db="EMBL/GenBank/DDBJ databases">
        <title>A functionally conserved STORR gene fusion in Papaver species that diverged 16.8 million years ago.</title>
        <authorList>
            <person name="Catania T."/>
        </authorList>
    </citation>
    <scope>NUCLEOTIDE SEQUENCE</scope>
    <source>
        <strain evidence="1">S-191538</strain>
    </source>
</reference>
<sequence>MAGIALLVDLLKKNPGITSQTFHSTKLFSASIAASAAAASVFGDKPFASRFLFGDGLRSVAFADAGSEWVEDNIPNIRNAAENILQNDSVTYSIKEYPVELKPLFSAFGLRAFGLTTLRSFLMYYLPLLEPRTNREEDEDEDDFLQDAPCEEPTDLVVPFQKSVKQIVREITVSTTRRILERLAVHYVSRRMAWKLLKDIPVSAKRKAARGMPGLVFFGRVSRTTFRGHLLGIAAAWLVQVGIDIYSCCSYLITDRPEEAEKIDSADLMRLIGTKISITTVKCGGSLVFASIGARIGASFHPSIGQWIGCAAGDAAGSFIVTVCLVKVLHLAL</sequence>
<evidence type="ECO:0000313" key="2">
    <source>
        <dbReference type="Proteomes" id="UP001177140"/>
    </source>
</evidence>
<organism evidence="1 2">
    <name type="scientific">Papaver nudicaule</name>
    <name type="common">Iceland poppy</name>
    <dbReference type="NCBI Taxonomy" id="74823"/>
    <lineage>
        <taxon>Eukaryota</taxon>
        <taxon>Viridiplantae</taxon>
        <taxon>Streptophyta</taxon>
        <taxon>Embryophyta</taxon>
        <taxon>Tracheophyta</taxon>
        <taxon>Spermatophyta</taxon>
        <taxon>Magnoliopsida</taxon>
        <taxon>Ranunculales</taxon>
        <taxon>Papaveraceae</taxon>
        <taxon>Papaveroideae</taxon>
        <taxon>Papaver</taxon>
    </lineage>
</organism>
<dbReference type="PANTHER" id="PTHR36074">
    <property type="entry name" value="ISOPENTENYL-DIPHOSPHATE DELTA-ISOMERASE"/>
    <property type="match status" value="1"/>
</dbReference>
<dbReference type="AlphaFoldDB" id="A0AA41RRI6"/>
<protein>
    <submittedName>
        <fullName evidence="1">Uncharacterized protein</fullName>
    </submittedName>
</protein>
<evidence type="ECO:0000313" key="1">
    <source>
        <dbReference type="EMBL" id="MCL7023026.1"/>
    </source>
</evidence>